<accession>A0A2P2GLC3</accession>
<comment type="caution">
    <text evidence="5">The sequence shown here is derived from an EMBL/GenBank/DDBJ whole genome shotgun (WGS) entry which is preliminary data.</text>
</comment>
<proteinExistence type="inferred from homology"/>
<dbReference type="PANTHER" id="PTHR30061:SF50">
    <property type="entry name" value="MALTOSE_MALTODEXTRIN-BINDING PERIPLASMIC PROTEIN"/>
    <property type="match status" value="1"/>
</dbReference>
<dbReference type="GO" id="GO:0055052">
    <property type="term" value="C:ATP-binding cassette (ABC) transporter complex, substrate-binding subunit-containing"/>
    <property type="evidence" value="ECO:0007669"/>
    <property type="project" value="TreeGrafter"/>
</dbReference>
<evidence type="ECO:0008006" key="7">
    <source>
        <dbReference type="Google" id="ProtNLM"/>
    </source>
</evidence>
<evidence type="ECO:0000313" key="6">
    <source>
        <dbReference type="Proteomes" id="UP000265325"/>
    </source>
</evidence>
<evidence type="ECO:0000256" key="3">
    <source>
        <dbReference type="ARBA" id="ARBA00022729"/>
    </source>
</evidence>
<dbReference type="GO" id="GO:1901982">
    <property type="term" value="F:maltose binding"/>
    <property type="evidence" value="ECO:0007669"/>
    <property type="project" value="TreeGrafter"/>
</dbReference>
<evidence type="ECO:0000256" key="2">
    <source>
        <dbReference type="ARBA" id="ARBA00022448"/>
    </source>
</evidence>
<dbReference type="Pfam" id="PF01547">
    <property type="entry name" value="SBP_bac_1"/>
    <property type="match status" value="1"/>
</dbReference>
<dbReference type="PANTHER" id="PTHR30061">
    <property type="entry name" value="MALTOSE-BINDING PERIPLASMIC PROTEIN"/>
    <property type="match status" value="1"/>
</dbReference>
<evidence type="ECO:0000256" key="1">
    <source>
        <dbReference type="ARBA" id="ARBA00008520"/>
    </source>
</evidence>
<evidence type="ECO:0000256" key="4">
    <source>
        <dbReference type="SAM" id="SignalP"/>
    </source>
</evidence>
<sequence>MKQLSTRVTALALLGALALTTTACGKKNGGDSAAGEGAKSFSYTSTWGKDEPQAKIFQAALADFTAQTGIQVDVKWMGRNGTDSLATEMAAGRGPDLFDTATDNMGKFRAQNLLAPVDDVLNAKIPGEGTTVGEVLSTAAKQASSDEKGLGLIPHTVISTGVWFDAARHPELETAPPRTWAAFVAYLDKAKKAGRVPLGQDGTVPFYNAYWFYSALVRAQGAGSLHALGTDPAAWDRPEVLAAARQVEKLASGGYFQKAFTATKYPAAQDRFATGGYDLNINGTWLTSEIKPKLPADAKISSFQYPAGGKDSVEAGTLGWGVNAKGRHPEAAKRFLAFFQQKKYTSRIGTEALNIPSRSDVPAPANLTGLQKAITGATAVHKPYDGAPGLNAWWTDVFLPLDDKLIGGKLSAEEFVAQGKEKSATFIASNG</sequence>
<keyword evidence="3 4" id="KW-0732">Signal</keyword>
<dbReference type="Proteomes" id="UP000265325">
    <property type="component" value="Unassembled WGS sequence"/>
</dbReference>
<evidence type="ECO:0000313" key="5">
    <source>
        <dbReference type="EMBL" id="KKZ71605.1"/>
    </source>
</evidence>
<name>A0A2P2GLC3_STREW</name>
<dbReference type="PROSITE" id="PS51257">
    <property type="entry name" value="PROKAR_LIPOPROTEIN"/>
    <property type="match status" value="1"/>
</dbReference>
<dbReference type="OrthoDB" id="8663148at2"/>
<protein>
    <recommendedName>
        <fullName evidence="7">ABC transporter substrate-binding protein</fullName>
    </recommendedName>
</protein>
<reference evidence="5 6" key="1">
    <citation type="submission" date="2015-05" db="EMBL/GenBank/DDBJ databases">
        <title>Draft Genome assembly of Streptomyces showdoensis.</title>
        <authorList>
            <person name="Thapa K.K."/>
            <person name="Metsa-Ketela M."/>
        </authorList>
    </citation>
    <scope>NUCLEOTIDE SEQUENCE [LARGE SCALE GENOMIC DNA]</scope>
    <source>
        <strain evidence="5 6">ATCC 15227</strain>
    </source>
</reference>
<feature type="signal peptide" evidence="4">
    <location>
        <begin position="1"/>
        <end position="23"/>
    </location>
</feature>
<dbReference type="Gene3D" id="3.40.190.10">
    <property type="entry name" value="Periplasmic binding protein-like II"/>
    <property type="match status" value="1"/>
</dbReference>
<gene>
    <name evidence="5" type="ORF">VO63_22355</name>
</gene>
<dbReference type="GO" id="GO:0042956">
    <property type="term" value="P:maltodextrin transmembrane transport"/>
    <property type="evidence" value="ECO:0007669"/>
    <property type="project" value="TreeGrafter"/>
</dbReference>
<keyword evidence="6" id="KW-1185">Reference proteome</keyword>
<dbReference type="AlphaFoldDB" id="A0A2P2GLC3"/>
<feature type="chain" id="PRO_5038491027" description="ABC transporter substrate-binding protein" evidence="4">
    <location>
        <begin position="24"/>
        <end position="431"/>
    </location>
</feature>
<keyword evidence="2" id="KW-0813">Transport</keyword>
<dbReference type="SUPFAM" id="SSF53850">
    <property type="entry name" value="Periplasmic binding protein-like II"/>
    <property type="match status" value="1"/>
</dbReference>
<comment type="similarity">
    <text evidence="1">Belongs to the bacterial solute-binding protein 1 family.</text>
</comment>
<dbReference type="InterPro" id="IPR006059">
    <property type="entry name" value="SBP"/>
</dbReference>
<organism evidence="5 6">
    <name type="scientific">Streptomyces showdoensis</name>
    <dbReference type="NCBI Taxonomy" id="68268"/>
    <lineage>
        <taxon>Bacteria</taxon>
        <taxon>Bacillati</taxon>
        <taxon>Actinomycetota</taxon>
        <taxon>Actinomycetes</taxon>
        <taxon>Kitasatosporales</taxon>
        <taxon>Streptomycetaceae</taxon>
        <taxon>Streptomyces</taxon>
    </lineage>
</organism>
<dbReference type="GO" id="GO:0015768">
    <property type="term" value="P:maltose transport"/>
    <property type="evidence" value="ECO:0007669"/>
    <property type="project" value="TreeGrafter"/>
</dbReference>
<dbReference type="RefSeq" id="WP_046909705.1">
    <property type="nucleotide sequence ID" value="NZ_BAAAXG010000029.1"/>
</dbReference>
<dbReference type="EMBL" id="LAQS01000036">
    <property type="protein sequence ID" value="KKZ71605.1"/>
    <property type="molecule type" value="Genomic_DNA"/>
</dbReference>